<name>F8IGB4_ALIAT</name>
<gene>
    <name evidence="1" type="ordered locus">TC41_1059</name>
</gene>
<proteinExistence type="predicted"/>
<reference evidence="1 2" key="1">
    <citation type="journal article" date="2011" name="J. Bacteriol.">
        <title>Complete Genome Sequence of Alicyclobacillus acidocaldarius Strain Tc-4-1.</title>
        <authorList>
            <person name="Chen Y."/>
            <person name="He Y."/>
            <person name="Zhang B."/>
            <person name="Yang J."/>
            <person name="Li W."/>
            <person name="Dong Z."/>
            <person name="Hu S."/>
        </authorList>
    </citation>
    <scope>NUCLEOTIDE SEQUENCE [LARGE SCALE GENOMIC DNA]</scope>
    <source>
        <strain evidence="1 2">Tc-4-1</strain>
    </source>
</reference>
<dbReference type="Proteomes" id="UP000000292">
    <property type="component" value="Chromosome"/>
</dbReference>
<dbReference type="EMBL" id="CP002902">
    <property type="protein sequence ID" value="AEJ43010.1"/>
    <property type="molecule type" value="Genomic_DNA"/>
</dbReference>
<organism evidence="1 2">
    <name type="scientific">Alicyclobacillus acidocaldarius (strain Tc-4-1)</name>
    <name type="common">Bacillus acidocaldarius</name>
    <dbReference type="NCBI Taxonomy" id="1048834"/>
    <lineage>
        <taxon>Bacteria</taxon>
        <taxon>Bacillati</taxon>
        <taxon>Bacillota</taxon>
        <taxon>Bacilli</taxon>
        <taxon>Bacillales</taxon>
        <taxon>Alicyclobacillaceae</taxon>
        <taxon>Alicyclobacillus</taxon>
    </lineage>
</organism>
<protein>
    <submittedName>
        <fullName evidence="1">Uncharacterized protein</fullName>
    </submittedName>
</protein>
<accession>F8IGB4</accession>
<sequence>MACVIFHEKNASFSLALQKAHSAKGSYKKISHGTGLS</sequence>
<dbReference type="KEGG" id="aad:TC41_1059"/>
<evidence type="ECO:0000313" key="1">
    <source>
        <dbReference type="EMBL" id="AEJ43010.1"/>
    </source>
</evidence>
<reference evidence="2" key="2">
    <citation type="submission" date="2011-06" db="EMBL/GenBank/DDBJ databases">
        <title>The complete genome sequence of Alicyclobacillus acidocaldarius sp. Tc-4-1.</title>
        <authorList>
            <person name="Chen Y."/>
            <person name="He Y."/>
            <person name="Dong Z."/>
            <person name="Hu S."/>
        </authorList>
    </citation>
    <scope>NUCLEOTIDE SEQUENCE [LARGE SCALE GENOMIC DNA]</scope>
    <source>
        <strain evidence="2">Tc-4-1</strain>
    </source>
</reference>
<dbReference type="HOGENOM" id="CLU_3339208_0_0_9"/>
<evidence type="ECO:0000313" key="2">
    <source>
        <dbReference type="Proteomes" id="UP000000292"/>
    </source>
</evidence>
<dbReference type="AlphaFoldDB" id="F8IGB4"/>